<evidence type="ECO:0000313" key="1">
    <source>
        <dbReference type="EMBL" id="KAG7361877.1"/>
    </source>
</evidence>
<dbReference type="AlphaFoldDB" id="A0A9K3LGY9"/>
<proteinExistence type="predicted"/>
<name>A0A9K3LGY9_9STRA</name>
<dbReference type="EMBL" id="JAGRRH010000013">
    <property type="protein sequence ID" value="KAG7361877.1"/>
    <property type="molecule type" value="Genomic_DNA"/>
</dbReference>
<protein>
    <submittedName>
        <fullName evidence="1">Uncharacterized protein</fullName>
    </submittedName>
</protein>
<reference evidence="1" key="2">
    <citation type="submission" date="2021-04" db="EMBL/GenBank/DDBJ databases">
        <authorList>
            <person name="Podell S."/>
        </authorList>
    </citation>
    <scope>NUCLEOTIDE SEQUENCE</scope>
    <source>
        <strain evidence="1">Hildebrandi</strain>
    </source>
</reference>
<organism evidence="1 2">
    <name type="scientific">Nitzschia inconspicua</name>
    <dbReference type="NCBI Taxonomy" id="303405"/>
    <lineage>
        <taxon>Eukaryota</taxon>
        <taxon>Sar</taxon>
        <taxon>Stramenopiles</taxon>
        <taxon>Ochrophyta</taxon>
        <taxon>Bacillariophyta</taxon>
        <taxon>Bacillariophyceae</taxon>
        <taxon>Bacillariophycidae</taxon>
        <taxon>Bacillariales</taxon>
        <taxon>Bacillariaceae</taxon>
        <taxon>Nitzschia</taxon>
    </lineage>
</organism>
<accession>A0A9K3LGY9</accession>
<gene>
    <name evidence="1" type="ORF">IV203_036978</name>
</gene>
<keyword evidence="2" id="KW-1185">Reference proteome</keyword>
<evidence type="ECO:0000313" key="2">
    <source>
        <dbReference type="Proteomes" id="UP000693970"/>
    </source>
</evidence>
<reference evidence="1" key="1">
    <citation type="journal article" date="2021" name="Sci. Rep.">
        <title>Diploid genomic architecture of Nitzschia inconspicua, an elite biomass production diatom.</title>
        <authorList>
            <person name="Oliver A."/>
            <person name="Podell S."/>
            <person name="Pinowska A."/>
            <person name="Traller J.C."/>
            <person name="Smith S.R."/>
            <person name="McClure R."/>
            <person name="Beliaev A."/>
            <person name="Bohutskyi P."/>
            <person name="Hill E.A."/>
            <person name="Rabines A."/>
            <person name="Zheng H."/>
            <person name="Allen L.Z."/>
            <person name="Kuo A."/>
            <person name="Grigoriev I.V."/>
            <person name="Allen A.E."/>
            <person name="Hazlebeck D."/>
            <person name="Allen E.E."/>
        </authorList>
    </citation>
    <scope>NUCLEOTIDE SEQUENCE</scope>
    <source>
        <strain evidence="1">Hildebrandi</strain>
    </source>
</reference>
<sequence length="281" mass="32235">MPKNAATKSSFKMPARHFDKNGKITNWSMHWPEAKELEVLVVGGVLDGMKPAEVMKQYSDRFGNKFGYKPFASGLMNIRKKHNKEIFERNKHADNDGEYHGLKAKASELNDLEDEDVLDVSDEGFEDLADEVSRMGIGSDDDDDDAETMGFKSVRFTGDTKSFVGGGIARKKREYHLQPVLPYVLDKWTDEHLRSRVSIQIHGISGHEFKQCTEQRVSTDQQYFCHSWPLSKWHLTPERAFNAHILNRKEIKNDKSGVTMRMYKKILAHCSKTIARRKVIS</sequence>
<dbReference type="Proteomes" id="UP000693970">
    <property type="component" value="Unassembled WGS sequence"/>
</dbReference>
<comment type="caution">
    <text evidence="1">The sequence shown here is derived from an EMBL/GenBank/DDBJ whole genome shotgun (WGS) entry which is preliminary data.</text>
</comment>